<evidence type="ECO:0000256" key="2">
    <source>
        <dbReference type="RuleBase" id="RU367088"/>
    </source>
</evidence>
<dbReference type="EMBL" id="VXBF01007288">
    <property type="protein sequence ID" value="NXM85255.1"/>
    <property type="molecule type" value="Genomic_DNA"/>
</dbReference>
<evidence type="ECO:0000259" key="3">
    <source>
        <dbReference type="Pfam" id="PF13898"/>
    </source>
</evidence>
<proteinExistence type="inferred from homology"/>
<dbReference type="GO" id="GO:0071108">
    <property type="term" value="P:protein K48-linked deubiquitination"/>
    <property type="evidence" value="ECO:0007669"/>
    <property type="project" value="InterPro"/>
</dbReference>
<dbReference type="PANTHER" id="PTHR12473">
    <property type="entry name" value="UBIQUITIN CARBOXYL-TERMINAL HYDROLASE MINDY-4-RELATED"/>
    <property type="match status" value="1"/>
</dbReference>
<keyword evidence="5" id="KW-1185">Reference proteome</keyword>
<accession>A0A7L1E987</accession>
<sequence>QVSPALRSPRFPVWLCSLSGRHSVLFSTDCRLLCDWRSERRFQLYFCSGQPEQTRTALLTVDTHSHHWEEAPREGPCSPGRRRPALEMAIRSRWPGATVSWNGTDPFF</sequence>
<feature type="domain" description="Deubiquitinating enzyme MINDY-3/4 conserved" evidence="3">
    <location>
        <begin position="2"/>
        <end position="103"/>
    </location>
</feature>
<organism evidence="4 5">
    <name type="scientific">Oenanthe oenanthe</name>
    <name type="common">Northern wheatear</name>
    <dbReference type="NCBI Taxonomy" id="279966"/>
    <lineage>
        <taxon>Eukaryota</taxon>
        <taxon>Metazoa</taxon>
        <taxon>Chordata</taxon>
        <taxon>Craniata</taxon>
        <taxon>Vertebrata</taxon>
        <taxon>Euteleostomi</taxon>
        <taxon>Archelosauria</taxon>
        <taxon>Archosauria</taxon>
        <taxon>Dinosauria</taxon>
        <taxon>Saurischia</taxon>
        <taxon>Theropoda</taxon>
        <taxon>Coelurosauria</taxon>
        <taxon>Aves</taxon>
        <taxon>Neognathae</taxon>
        <taxon>Neoaves</taxon>
        <taxon>Telluraves</taxon>
        <taxon>Australaves</taxon>
        <taxon>Passeriformes</taxon>
        <taxon>Muscicapidae</taxon>
        <taxon>Oenanthe</taxon>
    </lineage>
</organism>
<evidence type="ECO:0000313" key="4">
    <source>
        <dbReference type="EMBL" id="NXM85255.1"/>
    </source>
</evidence>
<dbReference type="AlphaFoldDB" id="A0A7L1E987"/>
<reference evidence="4 5" key="1">
    <citation type="submission" date="2019-09" db="EMBL/GenBank/DDBJ databases">
        <title>Bird 10,000 Genomes (B10K) Project - Family phase.</title>
        <authorList>
            <person name="Zhang G."/>
        </authorList>
    </citation>
    <scope>NUCLEOTIDE SEQUENCE [LARGE SCALE GENOMIC DNA]</scope>
    <source>
        <strain evidence="4">B10K-DU-001-74</strain>
        <tissue evidence="4">Muscle</tissue>
    </source>
</reference>
<evidence type="ECO:0000256" key="1">
    <source>
        <dbReference type="ARBA" id="ARBA00011074"/>
    </source>
</evidence>
<dbReference type="GO" id="GO:1990380">
    <property type="term" value="F:K48-linked deubiquitinase activity"/>
    <property type="evidence" value="ECO:0007669"/>
    <property type="project" value="UniProtKB-UniRule"/>
</dbReference>
<comment type="function">
    <text evidence="2">Hydrolase that can remove 'Lys-48'-linked conjugated ubiquitin from proteins.</text>
</comment>
<dbReference type="InterPro" id="IPR039785">
    <property type="entry name" value="MINY3/4"/>
</dbReference>
<keyword evidence="2" id="KW-0833">Ubl conjugation pathway</keyword>
<evidence type="ECO:0000313" key="5">
    <source>
        <dbReference type="Proteomes" id="UP000565754"/>
    </source>
</evidence>
<dbReference type="Pfam" id="PF13898">
    <property type="entry name" value="MINDY-3_4_CD"/>
    <property type="match status" value="1"/>
</dbReference>
<dbReference type="GO" id="GO:0006508">
    <property type="term" value="P:proteolysis"/>
    <property type="evidence" value="ECO:0007669"/>
    <property type="project" value="UniProtKB-KW"/>
</dbReference>
<dbReference type="Proteomes" id="UP000565754">
    <property type="component" value="Unassembled WGS sequence"/>
</dbReference>
<comment type="similarity">
    <text evidence="1 2">Belongs to the MINDY deubiquitinase family. FAM188 subfamily.</text>
</comment>
<feature type="non-terminal residue" evidence="4">
    <location>
        <position position="1"/>
    </location>
</feature>
<dbReference type="EC" id="3.4.19.12" evidence="2"/>
<feature type="non-terminal residue" evidence="4">
    <location>
        <position position="108"/>
    </location>
</feature>
<comment type="caution">
    <text evidence="4">The sequence shown here is derived from an EMBL/GenBank/DDBJ whole genome shotgun (WGS) entry which is preliminary data.</text>
</comment>
<dbReference type="PANTHER" id="PTHR12473:SF18">
    <property type="entry name" value="INACTIVE UBIQUITIN CARBOXYL-TERMINAL HYDROLASE MINDY-4B"/>
    <property type="match status" value="1"/>
</dbReference>
<dbReference type="InterPro" id="IPR025257">
    <property type="entry name" value="MINDY-3/4_CD"/>
</dbReference>
<name>A0A7L1E987_OENON</name>
<keyword evidence="2" id="KW-0788">Thiol protease</keyword>
<protein>
    <recommendedName>
        <fullName evidence="2">Ubiquitin carboxyl-terminal hydrolase MINDY</fullName>
        <ecNumber evidence="2">3.4.19.12</ecNumber>
    </recommendedName>
</protein>
<comment type="catalytic activity">
    <reaction evidence="2">
        <text>Thiol-dependent hydrolysis of ester, thioester, amide, peptide and isopeptide bonds formed by the C-terminal Gly of ubiquitin (a 76-residue protein attached to proteins as an intracellular targeting signal).</text>
        <dbReference type="EC" id="3.4.19.12"/>
    </reaction>
</comment>
<dbReference type="GO" id="GO:0004843">
    <property type="term" value="F:cysteine-type deubiquitinase activity"/>
    <property type="evidence" value="ECO:0007669"/>
    <property type="project" value="UniProtKB-UniRule"/>
</dbReference>
<keyword evidence="2 4" id="KW-0378">Hydrolase</keyword>
<gene>
    <name evidence="4" type="primary">Mindy4b_0</name>
    <name evidence="4" type="ORF">OENOEN_R01891</name>
</gene>
<keyword evidence="2" id="KW-0645">Protease</keyword>